<protein>
    <submittedName>
        <fullName evidence="2">Uncharacterized protein</fullName>
    </submittedName>
</protein>
<evidence type="ECO:0000313" key="2">
    <source>
        <dbReference type="EMBL" id="KAJ5091156.1"/>
    </source>
</evidence>
<sequence>MESEILVHVSAPSGPRDDARYRAQVAAILEFQSVSRVLVSNTSSQDSDPLDHASSQELPNSHNISPEVIPVSSSESRGSNHEELNPARAGEALQDALSTLSSDHDGPEQDKDDLTNMTSGVSTARDQPESLESPITVIPDSQPEHDPSDPASPSQDAAQKIAEISTTPEKGAPVSKRRRIDPGSLATQAIVHPTPVPQCVPTETAQIHTQCPQPSSTLQSPPQPISESKDHHLLLPLLLPLEIRAPLPPVSNASFVSHITPTLAMLTDRLKPARTYKPTRQSRDLDPLERGYWAVRINVLDASQEQQDQYQHQHEPKEQQQKKKHSHTPDNQTKTNCYNWPAPVFHRFWTFLSDFIARDGRAGWGVWCILERADAIPPGPDFDPSQDSNPNSGPHICPPSITPALLKVYAWGEVAMHIYLLLFLASERRIRGMGVQWRDAREDVVIKMP</sequence>
<feature type="region of interest" description="Disordered" evidence="1">
    <location>
        <begin position="39"/>
        <end position="180"/>
    </location>
</feature>
<accession>A0A9W9K3D1</accession>
<feature type="compositionally biased region" description="Low complexity" evidence="1">
    <location>
        <begin position="64"/>
        <end position="76"/>
    </location>
</feature>
<dbReference type="Proteomes" id="UP001141434">
    <property type="component" value="Unassembled WGS sequence"/>
</dbReference>
<feature type="region of interest" description="Disordered" evidence="1">
    <location>
        <begin position="304"/>
        <end position="336"/>
    </location>
</feature>
<feature type="compositionally biased region" description="Polar residues" evidence="1">
    <location>
        <begin position="115"/>
        <end position="125"/>
    </location>
</feature>
<dbReference type="AlphaFoldDB" id="A0A9W9K3D1"/>
<proteinExistence type="predicted"/>
<comment type="caution">
    <text evidence="2">The sequence shown here is derived from an EMBL/GenBank/DDBJ whole genome shotgun (WGS) entry which is preliminary data.</text>
</comment>
<organism evidence="2 3">
    <name type="scientific">Penicillium alfredii</name>
    <dbReference type="NCBI Taxonomy" id="1506179"/>
    <lineage>
        <taxon>Eukaryota</taxon>
        <taxon>Fungi</taxon>
        <taxon>Dikarya</taxon>
        <taxon>Ascomycota</taxon>
        <taxon>Pezizomycotina</taxon>
        <taxon>Eurotiomycetes</taxon>
        <taxon>Eurotiomycetidae</taxon>
        <taxon>Eurotiales</taxon>
        <taxon>Aspergillaceae</taxon>
        <taxon>Penicillium</taxon>
    </lineage>
</organism>
<feature type="compositionally biased region" description="Basic and acidic residues" evidence="1">
    <location>
        <begin position="311"/>
        <end position="321"/>
    </location>
</feature>
<gene>
    <name evidence="2" type="ORF">NUU61_006026</name>
</gene>
<name>A0A9W9K3D1_9EURO</name>
<dbReference type="EMBL" id="JAPMSZ010000009">
    <property type="protein sequence ID" value="KAJ5091156.1"/>
    <property type="molecule type" value="Genomic_DNA"/>
</dbReference>
<reference evidence="2" key="1">
    <citation type="submission" date="2022-11" db="EMBL/GenBank/DDBJ databases">
        <authorList>
            <person name="Petersen C."/>
        </authorList>
    </citation>
    <scope>NUCLEOTIDE SEQUENCE</scope>
    <source>
        <strain evidence="2">IBT 34128</strain>
    </source>
</reference>
<evidence type="ECO:0000256" key="1">
    <source>
        <dbReference type="SAM" id="MobiDB-lite"/>
    </source>
</evidence>
<feature type="compositionally biased region" description="Polar residues" evidence="1">
    <location>
        <begin position="39"/>
        <end position="63"/>
    </location>
</feature>
<feature type="compositionally biased region" description="Basic and acidic residues" evidence="1">
    <location>
        <begin position="102"/>
        <end position="114"/>
    </location>
</feature>
<evidence type="ECO:0000313" key="3">
    <source>
        <dbReference type="Proteomes" id="UP001141434"/>
    </source>
</evidence>
<dbReference type="RefSeq" id="XP_056509354.1">
    <property type="nucleotide sequence ID" value="XM_056656554.1"/>
</dbReference>
<reference evidence="2" key="2">
    <citation type="journal article" date="2023" name="IMA Fungus">
        <title>Comparative genomic study of the Penicillium genus elucidates a diverse pangenome and 15 lateral gene transfer events.</title>
        <authorList>
            <person name="Petersen C."/>
            <person name="Sorensen T."/>
            <person name="Nielsen M.R."/>
            <person name="Sondergaard T.E."/>
            <person name="Sorensen J.L."/>
            <person name="Fitzpatrick D.A."/>
            <person name="Frisvad J.C."/>
            <person name="Nielsen K.L."/>
        </authorList>
    </citation>
    <scope>NUCLEOTIDE SEQUENCE</scope>
    <source>
        <strain evidence="2">IBT 34128</strain>
    </source>
</reference>
<dbReference type="OrthoDB" id="5395975at2759"/>
<keyword evidence="3" id="KW-1185">Reference proteome</keyword>
<dbReference type="GeneID" id="81395723"/>